<evidence type="ECO:0000313" key="4">
    <source>
        <dbReference type="Proteomes" id="UP000255467"/>
    </source>
</evidence>
<feature type="signal peptide" evidence="1">
    <location>
        <begin position="1"/>
        <end position="26"/>
    </location>
</feature>
<dbReference type="RefSeq" id="WP_039817357.1">
    <property type="nucleotide sequence ID" value="NZ_UGRY01000002.1"/>
</dbReference>
<evidence type="ECO:0000259" key="2">
    <source>
        <dbReference type="Pfam" id="PF13827"/>
    </source>
</evidence>
<feature type="chain" id="PRO_5016614740" description="DUF4189 domain-containing protein" evidence="1">
    <location>
        <begin position="27"/>
        <end position="141"/>
    </location>
</feature>
<accession>A0A378YIR6</accession>
<keyword evidence="4" id="KW-1185">Reference proteome</keyword>
<dbReference type="AlphaFoldDB" id="A0A378YIR6"/>
<reference evidence="3 4" key="1">
    <citation type="submission" date="2018-06" db="EMBL/GenBank/DDBJ databases">
        <authorList>
            <consortium name="Pathogen Informatics"/>
            <person name="Doyle S."/>
        </authorList>
    </citation>
    <scope>NUCLEOTIDE SEQUENCE [LARGE SCALE GENOMIC DNA]</scope>
    <source>
        <strain evidence="3 4">NCTC1934</strain>
    </source>
</reference>
<keyword evidence="1" id="KW-0732">Signal</keyword>
<dbReference type="Pfam" id="PF13827">
    <property type="entry name" value="DUF4189"/>
    <property type="match status" value="1"/>
</dbReference>
<gene>
    <name evidence="3" type="ORF">NCTC1934_02505</name>
</gene>
<dbReference type="InterPro" id="IPR025240">
    <property type="entry name" value="DUF4189"/>
</dbReference>
<evidence type="ECO:0000313" key="3">
    <source>
        <dbReference type="EMBL" id="SUA76347.1"/>
    </source>
</evidence>
<dbReference type="EMBL" id="UGRY01000002">
    <property type="protein sequence ID" value="SUA76347.1"/>
    <property type="molecule type" value="Genomic_DNA"/>
</dbReference>
<dbReference type="OrthoDB" id="4567150at2"/>
<feature type="domain" description="DUF4189" evidence="2">
    <location>
        <begin position="35"/>
        <end position="109"/>
    </location>
</feature>
<sequence>MSLLHKVFGMCALAVVATACPGIAAAQPGSDGRFYGSMASEILGDQVHIIWALNYPSWADSDGQVLSKCVSENCTVRARFANGCGSIAIRNGVLLGGAGFTRGDAEGAAMAAFGPPDLVSMSAGGDPFPTVLHTECTAHSG</sequence>
<proteinExistence type="predicted"/>
<protein>
    <recommendedName>
        <fullName evidence="2">DUF4189 domain-containing protein</fullName>
    </recommendedName>
</protein>
<name>A0A378YIR6_9NOCA</name>
<dbReference type="Proteomes" id="UP000255467">
    <property type="component" value="Unassembled WGS sequence"/>
</dbReference>
<dbReference type="PROSITE" id="PS51257">
    <property type="entry name" value="PROKAR_LIPOPROTEIN"/>
    <property type="match status" value="1"/>
</dbReference>
<organism evidence="3 4">
    <name type="scientific">Nocardia otitidiscaviarum</name>
    <dbReference type="NCBI Taxonomy" id="1823"/>
    <lineage>
        <taxon>Bacteria</taxon>
        <taxon>Bacillati</taxon>
        <taxon>Actinomycetota</taxon>
        <taxon>Actinomycetes</taxon>
        <taxon>Mycobacteriales</taxon>
        <taxon>Nocardiaceae</taxon>
        <taxon>Nocardia</taxon>
    </lineage>
</organism>
<evidence type="ECO:0000256" key="1">
    <source>
        <dbReference type="SAM" id="SignalP"/>
    </source>
</evidence>